<proteinExistence type="predicted"/>
<reference evidence="1 2" key="1">
    <citation type="submission" date="2020-01" db="EMBL/GenBank/DDBJ databases">
        <authorList>
            <person name="Gupta K D."/>
        </authorList>
    </citation>
    <scope>NUCLEOTIDE SEQUENCE [LARGE SCALE GENOMIC DNA]</scope>
</reference>
<gene>
    <name evidence="1" type="ORF">AAE3_LOCUS5025</name>
</gene>
<accession>A0A8S0W532</accession>
<dbReference type="Proteomes" id="UP000467700">
    <property type="component" value="Unassembled WGS sequence"/>
</dbReference>
<keyword evidence="2" id="KW-1185">Reference proteome</keyword>
<sequence>MKGELIWSSLCLVIDKDIIEDTGLDPRFILNYLTPTVDLCHLTGISREATQVQSDLDIVALYGTIINRSPWESIHARNALTVLLNTRHELAPLESSAHNSLVAEIEADKFWPNFTWQYEPFPTDDPTSAEDVFILVRGSLLEREKFTSEILSGTDHKSGFYDRAKKKDIRYKVPGKGRAMVFLSTFLDDRPDKVEQWLTHT</sequence>
<organism evidence="1 2">
    <name type="scientific">Cyclocybe aegerita</name>
    <name type="common">Black poplar mushroom</name>
    <name type="synonym">Agrocybe aegerita</name>
    <dbReference type="NCBI Taxonomy" id="1973307"/>
    <lineage>
        <taxon>Eukaryota</taxon>
        <taxon>Fungi</taxon>
        <taxon>Dikarya</taxon>
        <taxon>Basidiomycota</taxon>
        <taxon>Agaricomycotina</taxon>
        <taxon>Agaricomycetes</taxon>
        <taxon>Agaricomycetidae</taxon>
        <taxon>Agaricales</taxon>
        <taxon>Agaricineae</taxon>
        <taxon>Bolbitiaceae</taxon>
        <taxon>Cyclocybe</taxon>
    </lineage>
</organism>
<dbReference type="AlphaFoldDB" id="A0A8S0W532"/>
<name>A0A8S0W532_CYCAE</name>
<evidence type="ECO:0000313" key="1">
    <source>
        <dbReference type="EMBL" id="CAA7262844.1"/>
    </source>
</evidence>
<protein>
    <submittedName>
        <fullName evidence="1">Uncharacterized protein</fullName>
    </submittedName>
</protein>
<dbReference type="EMBL" id="CACVBS010000037">
    <property type="protein sequence ID" value="CAA7262844.1"/>
    <property type="molecule type" value="Genomic_DNA"/>
</dbReference>
<evidence type="ECO:0000313" key="2">
    <source>
        <dbReference type="Proteomes" id="UP000467700"/>
    </source>
</evidence>
<comment type="caution">
    <text evidence="1">The sequence shown here is derived from an EMBL/GenBank/DDBJ whole genome shotgun (WGS) entry which is preliminary data.</text>
</comment>